<accession>A0ABN9VGR2</accession>
<evidence type="ECO:0000313" key="2">
    <source>
        <dbReference type="Proteomes" id="UP001189429"/>
    </source>
</evidence>
<keyword evidence="2" id="KW-1185">Reference proteome</keyword>
<dbReference type="Proteomes" id="UP001189429">
    <property type="component" value="Unassembled WGS sequence"/>
</dbReference>
<organism evidence="1 2">
    <name type="scientific">Prorocentrum cordatum</name>
    <dbReference type="NCBI Taxonomy" id="2364126"/>
    <lineage>
        <taxon>Eukaryota</taxon>
        <taxon>Sar</taxon>
        <taxon>Alveolata</taxon>
        <taxon>Dinophyceae</taxon>
        <taxon>Prorocentrales</taxon>
        <taxon>Prorocentraceae</taxon>
        <taxon>Prorocentrum</taxon>
    </lineage>
</organism>
<sequence length="95" mass="10253">MPPMQGEDSLVGQPPEDDLGDCLGYASDFRRYGRAEIIEICSGMDDVAKPDGFARLEAEDPSAAPLFLESPCKETLFSLVSLTSRFAPCAEALSH</sequence>
<protein>
    <submittedName>
        <fullName evidence="1">Uncharacterized protein</fullName>
    </submittedName>
</protein>
<proteinExistence type="predicted"/>
<evidence type="ECO:0000313" key="1">
    <source>
        <dbReference type="EMBL" id="CAK0871193.1"/>
    </source>
</evidence>
<gene>
    <name evidence="1" type="ORF">PCOR1329_LOCUS57097</name>
</gene>
<name>A0ABN9VGR2_9DINO</name>
<dbReference type="EMBL" id="CAUYUJ010017044">
    <property type="protein sequence ID" value="CAK0871193.1"/>
    <property type="molecule type" value="Genomic_DNA"/>
</dbReference>
<reference evidence="1" key="1">
    <citation type="submission" date="2023-10" db="EMBL/GenBank/DDBJ databases">
        <authorList>
            <person name="Chen Y."/>
            <person name="Shah S."/>
            <person name="Dougan E. K."/>
            <person name="Thang M."/>
            <person name="Chan C."/>
        </authorList>
    </citation>
    <scope>NUCLEOTIDE SEQUENCE [LARGE SCALE GENOMIC DNA]</scope>
</reference>
<comment type="caution">
    <text evidence="1">The sequence shown here is derived from an EMBL/GenBank/DDBJ whole genome shotgun (WGS) entry which is preliminary data.</text>
</comment>